<keyword evidence="2" id="KW-0805">Transcription regulation</keyword>
<dbReference type="GO" id="GO:0003677">
    <property type="term" value="F:DNA binding"/>
    <property type="evidence" value="ECO:0007669"/>
    <property type="project" value="UniProtKB-KW"/>
</dbReference>
<keyword evidence="7" id="KW-1185">Reference proteome</keyword>
<dbReference type="PANTHER" id="PTHR30346">
    <property type="entry name" value="TRANSCRIPTIONAL DUAL REGULATOR HCAR-RELATED"/>
    <property type="match status" value="1"/>
</dbReference>
<accession>A0A841BX80</accession>
<dbReference type="PROSITE" id="PS50931">
    <property type="entry name" value="HTH_LYSR"/>
    <property type="match status" value="1"/>
</dbReference>
<dbReference type="CDD" id="cd08414">
    <property type="entry name" value="PBP2_LTTR_aromatics_like"/>
    <property type="match status" value="1"/>
</dbReference>
<dbReference type="PANTHER" id="PTHR30346:SF30">
    <property type="entry name" value="SMALL NEUTRAL PROTEASE REGULATORY PROTEIN"/>
    <property type="match status" value="1"/>
</dbReference>
<dbReference type="PRINTS" id="PR00039">
    <property type="entry name" value="HTHLYSR"/>
</dbReference>
<dbReference type="SUPFAM" id="SSF53850">
    <property type="entry name" value="Periplasmic binding protein-like II"/>
    <property type="match status" value="1"/>
</dbReference>
<comment type="caution">
    <text evidence="6">The sequence shown here is derived from an EMBL/GenBank/DDBJ whole genome shotgun (WGS) entry which is preliminary data.</text>
</comment>
<reference evidence="6 7" key="1">
    <citation type="submission" date="2020-08" db="EMBL/GenBank/DDBJ databases">
        <title>Sequencing the genomes of 1000 actinobacteria strains.</title>
        <authorList>
            <person name="Klenk H.-P."/>
        </authorList>
    </citation>
    <scope>NUCLEOTIDE SEQUENCE [LARGE SCALE GENOMIC DNA]</scope>
    <source>
        <strain evidence="6 7">DSM 45362</strain>
    </source>
</reference>
<dbReference type="GO" id="GO:0032993">
    <property type="term" value="C:protein-DNA complex"/>
    <property type="evidence" value="ECO:0007669"/>
    <property type="project" value="TreeGrafter"/>
</dbReference>
<dbReference type="EMBL" id="JACHMN010000003">
    <property type="protein sequence ID" value="MBB5873747.1"/>
    <property type="molecule type" value="Genomic_DNA"/>
</dbReference>
<gene>
    <name evidence="6" type="ORF">F4553_007181</name>
</gene>
<comment type="similarity">
    <text evidence="1">Belongs to the LysR transcriptional regulatory family.</text>
</comment>
<organism evidence="6 7">
    <name type="scientific">Allocatelliglobosispora scoriae</name>
    <dbReference type="NCBI Taxonomy" id="643052"/>
    <lineage>
        <taxon>Bacteria</taxon>
        <taxon>Bacillati</taxon>
        <taxon>Actinomycetota</taxon>
        <taxon>Actinomycetes</taxon>
        <taxon>Micromonosporales</taxon>
        <taxon>Micromonosporaceae</taxon>
        <taxon>Allocatelliglobosispora</taxon>
    </lineage>
</organism>
<dbReference type="Pfam" id="PF03466">
    <property type="entry name" value="LysR_substrate"/>
    <property type="match status" value="1"/>
</dbReference>
<evidence type="ECO:0000313" key="7">
    <source>
        <dbReference type="Proteomes" id="UP000587527"/>
    </source>
</evidence>
<sequence>MRLELRHLRTLCAIADAGSLGAAAVALGFSQPAMSTQLRRLEELLGGQLFVRSAAGVGLTPFGSDVIDQARDILSRVDALTRGPMPTPAPDGPVTLRLGATITPVVADLVARLAAEHPEVSVTVKSEYSIGALVELLEADLIDVALVLDYPGRELRHSAAIAHRAFALEPAFVALPSGHRMAQRTEVPLAELAGEAWFVTPDDGAGWPDVFYEACRQAGFAPVRTHEFLDEKNMQRMIVAGVGISACQPTMKPIYGMVVKPIAGSPIRYRQLLAWRRESPAAQLAPALHQLATEVYRELVTQTSHYHAWTLRRERA</sequence>
<keyword evidence="3 6" id="KW-0238">DNA-binding</keyword>
<keyword evidence="4" id="KW-0804">Transcription</keyword>
<feature type="domain" description="HTH lysR-type" evidence="5">
    <location>
        <begin position="3"/>
        <end position="60"/>
    </location>
</feature>
<dbReference type="SUPFAM" id="SSF46785">
    <property type="entry name" value="Winged helix' DNA-binding domain"/>
    <property type="match status" value="1"/>
</dbReference>
<name>A0A841BX80_9ACTN</name>
<dbReference type="Proteomes" id="UP000587527">
    <property type="component" value="Unassembled WGS sequence"/>
</dbReference>
<protein>
    <submittedName>
        <fullName evidence="6">DNA-binding transcriptional LysR family regulator</fullName>
    </submittedName>
</protein>
<dbReference type="InterPro" id="IPR036390">
    <property type="entry name" value="WH_DNA-bd_sf"/>
</dbReference>
<dbReference type="InterPro" id="IPR000847">
    <property type="entry name" value="LysR_HTH_N"/>
</dbReference>
<evidence type="ECO:0000256" key="4">
    <source>
        <dbReference type="ARBA" id="ARBA00023163"/>
    </source>
</evidence>
<dbReference type="InterPro" id="IPR036388">
    <property type="entry name" value="WH-like_DNA-bd_sf"/>
</dbReference>
<dbReference type="Gene3D" id="1.10.10.10">
    <property type="entry name" value="Winged helix-like DNA-binding domain superfamily/Winged helix DNA-binding domain"/>
    <property type="match status" value="1"/>
</dbReference>
<evidence type="ECO:0000256" key="1">
    <source>
        <dbReference type="ARBA" id="ARBA00009437"/>
    </source>
</evidence>
<proteinExistence type="inferred from homology"/>
<dbReference type="AlphaFoldDB" id="A0A841BX80"/>
<dbReference type="InterPro" id="IPR005119">
    <property type="entry name" value="LysR_subst-bd"/>
</dbReference>
<dbReference type="Pfam" id="PF00126">
    <property type="entry name" value="HTH_1"/>
    <property type="match status" value="1"/>
</dbReference>
<evidence type="ECO:0000259" key="5">
    <source>
        <dbReference type="PROSITE" id="PS50931"/>
    </source>
</evidence>
<dbReference type="GO" id="GO:0003700">
    <property type="term" value="F:DNA-binding transcription factor activity"/>
    <property type="evidence" value="ECO:0007669"/>
    <property type="project" value="InterPro"/>
</dbReference>
<evidence type="ECO:0000256" key="3">
    <source>
        <dbReference type="ARBA" id="ARBA00023125"/>
    </source>
</evidence>
<evidence type="ECO:0000256" key="2">
    <source>
        <dbReference type="ARBA" id="ARBA00023015"/>
    </source>
</evidence>
<dbReference type="Gene3D" id="3.40.190.10">
    <property type="entry name" value="Periplasmic binding protein-like II"/>
    <property type="match status" value="2"/>
</dbReference>
<dbReference type="RefSeq" id="WP_184845306.1">
    <property type="nucleotide sequence ID" value="NZ_JACHMN010000003.1"/>
</dbReference>
<evidence type="ECO:0000313" key="6">
    <source>
        <dbReference type="EMBL" id="MBB5873747.1"/>
    </source>
</evidence>